<accession>A0ABN8HWY2</accession>
<organism evidence="1 2">
    <name type="scientific">Iphiclides podalirius</name>
    <name type="common">scarce swallowtail</name>
    <dbReference type="NCBI Taxonomy" id="110791"/>
    <lineage>
        <taxon>Eukaryota</taxon>
        <taxon>Metazoa</taxon>
        <taxon>Ecdysozoa</taxon>
        <taxon>Arthropoda</taxon>
        <taxon>Hexapoda</taxon>
        <taxon>Insecta</taxon>
        <taxon>Pterygota</taxon>
        <taxon>Neoptera</taxon>
        <taxon>Endopterygota</taxon>
        <taxon>Lepidoptera</taxon>
        <taxon>Glossata</taxon>
        <taxon>Ditrysia</taxon>
        <taxon>Papilionoidea</taxon>
        <taxon>Papilionidae</taxon>
        <taxon>Papilioninae</taxon>
        <taxon>Iphiclides</taxon>
    </lineage>
</organism>
<name>A0ABN8HWY2_9NEOP</name>
<evidence type="ECO:0000313" key="2">
    <source>
        <dbReference type="Proteomes" id="UP000837857"/>
    </source>
</evidence>
<protein>
    <submittedName>
        <fullName evidence="1">Uncharacterized protein</fullName>
    </submittedName>
</protein>
<evidence type="ECO:0000313" key="1">
    <source>
        <dbReference type="EMBL" id="CAH2042668.1"/>
    </source>
</evidence>
<gene>
    <name evidence="1" type="ORF">IPOD504_LOCUS3997</name>
</gene>
<keyword evidence="2" id="KW-1185">Reference proteome</keyword>
<dbReference type="EMBL" id="OW152826">
    <property type="protein sequence ID" value="CAH2042668.1"/>
    <property type="molecule type" value="Genomic_DNA"/>
</dbReference>
<dbReference type="Proteomes" id="UP000837857">
    <property type="component" value="Chromosome 14"/>
</dbReference>
<sequence length="121" mass="13925">MTNLECNAWLSHGNDLTVYIDGNNLSCAWLSMVLSNYNNGYSKMHPAAIVSPVGKHSLDGIPCWQGPENWFNARSKYIMLDERLLVINQKILEAVQQQTAYLRKYIWRSILQEANKTIHQE</sequence>
<proteinExistence type="predicted"/>
<reference evidence="1" key="1">
    <citation type="submission" date="2022-03" db="EMBL/GenBank/DDBJ databases">
        <authorList>
            <person name="Martin H S."/>
        </authorList>
    </citation>
    <scope>NUCLEOTIDE SEQUENCE</scope>
</reference>
<feature type="non-terminal residue" evidence="1">
    <location>
        <position position="121"/>
    </location>
</feature>